<reference evidence="4 5" key="1">
    <citation type="submission" date="2019-12" db="EMBL/GenBank/DDBJ databases">
        <title>Sequence classification of anaerobic respiratory reductive dehalogenases: First we see many, then we see few.</title>
        <authorList>
            <person name="Molenda O."/>
            <person name="Puentes Jacome L.A."/>
            <person name="Cao X."/>
            <person name="Nesbo C.L."/>
            <person name="Tang S."/>
            <person name="Morson N."/>
            <person name="Patron J."/>
            <person name="Lomheim L."/>
            <person name="Wishart D.S."/>
            <person name="Edwards E.A."/>
        </authorList>
    </citation>
    <scope>NUCLEOTIDE SEQUENCE [LARGE SCALE GENOMIC DNA]</scope>
    <source>
        <strain evidence="4 5">12DCA</strain>
    </source>
</reference>
<organism evidence="4 5">
    <name type="scientific">Dehalobacter restrictus</name>
    <dbReference type="NCBI Taxonomy" id="55583"/>
    <lineage>
        <taxon>Bacteria</taxon>
        <taxon>Bacillati</taxon>
        <taxon>Bacillota</taxon>
        <taxon>Clostridia</taxon>
        <taxon>Eubacteriales</taxon>
        <taxon>Desulfitobacteriaceae</taxon>
        <taxon>Dehalobacter</taxon>
    </lineage>
</organism>
<gene>
    <name evidence="4" type="ORF">GQ588_11830</name>
</gene>
<dbReference type="GO" id="GO:0046872">
    <property type="term" value="F:metal ion binding"/>
    <property type="evidence" value="ECO:0007669"/>
    <property type="project" value="UniProtKB-KW"/>
</dbReference>
<dbReference type="PANTHER" id="PTHR43578">
    <property type="entry name" value="NADH-QUINONE OXIDOREDUCTASE SUBUNIT F"/>
    <property type="match status" value="1"/>
</dbReference>
<evidence type="ECO:0000256" key="3">
    <source>
        <dbReference type="ARBA" id="ARBA00023014"/>
    </source>
</evidence>
<proteinExistence type="predicted"/>
<accession>A0A857DLJ7</accession>
<protein>
    <submittedName>
        <fullName evidence="4">(2Fe-2S) ferredoxin domain-containing protein</fullName>
    </submittedName>
</protein>
<evidence type="ECO:0000313" key="5">
    <source>
        <dbReference type="Proteomes" id="UP000430508"/>
    </source>
</evidence>
<dbReference type="EMBL" id="CP046996">
    <property type="protein sequence ID" value="QHA01279.1"/>
    <property type="molecule type" value="Genomic_DNA"/>
</dbReference>
<name>A0A857DLJ7_9FIRM</name>
<keyword evidence="2" id="KW-0408">Iron</keyword>
<evidence type="ECO:0000256" key="2">
    <source>
        <dbReference type="ARBA" id="ARBA00023004"/>
    </source>
</evidence>
<dbReference type="SUPFAM" id="SSF52833">
    <property type="entry name" value="Thioredoxin-like"/>
    <property type="match status" value="1"/>
</dbReference>
<dbReference type="AlphaFoldDB" id="A0A857DLJ7"/>
<sequence>MKVGSLEDLKRIKEEYQKNINIEQGGQKPEGQIKILVGMGTCGISSGSRETYNTFLDEITAQNITNAKVVPVGCIGCCHSEPTVQINKSDEQPVLYGNVTKDKVREIIEQHIKNGKAVESLSLEINFDRV</sequence>
<evidence type="ECO:0000256" key="1">
    <source>
        <dbReference type="ARBA" id="ARBA00022723"/>
    </source>
</evidence>
<dbReference type="InterPro" id="IPR036249">
    <property type="entry name" value="Thioredoxin-like_sf"/>
</dbReference>
<dbReference type="PANTHER" id="PTHR43578:SF3">
    <property type="entry name" value="NADH-QUINONE OXIDOREDUCTASE SUBUNIT F"/>
    <property type="match status" value="1"/>
</dbReference>
<keyword evidence="3" id="KW-0411">Iron-sulfur</keyword>
<evidence type="ECO:0000313" key="4">
    <source>
        <dbReference type="EMBL" id="QHA01279.1"/>
    </source>
</evidence>
<dbReference type="RefSeq" id="WP_019225313.1">
    <property type="nucleotide sequence ID" value="NZ_CP046996.1"/>
</dbReference>
<dbReference type="Proteomes" id="UP000430508">
    <property type="component" value="Chromosome"/>
</dbReference>
<dbReference type="Gene3D" id="3.40.30.10">
    <property type="entry name" value="Glutaredoxin"/>
    <property type="match status" value="1"/>
</dbReference>
<dbReference type="Pfam" id="PF01257">
    <property type="entry name" value="2Fe-2S_thioredx"/>
    <property type="match status" value="1"/>
</dbReference>
<dbReference type="GO" id="GO:0051536">
    <property type="term" value="F:iron-sulfur cluster binding"/>
    <property type="evidence" value="ECO:0007669"/>
    <property type="project" value="UniProtKB-KW"/>
</dbReference>
<keyword evidence="1" id="KW-0479">Metal-binding</keyword>
<dbReference type="CDD" id="cd02980">
    <property type="entry name" value="TRX_Fd_family"/>
    <property type="match status" value="1"/>
</dbReference>